<proteinExistence type="predicted"/>
<evidence type="ECO:0000313" key="3">
    <source>
        <dbReference type="Proteomes" id="UP000789901"/>
    </source>
</evidence>
<dbReference type="Gene3D" id="3.90.79.10">
    <property type="entry name" value="Nucleoside Triphosphate Pyrophosphohydrolase"/>
    <property type="match status" value="1"/>
</dbReference>
<dbReference type="InterPro" id="IPR027417">
    <property type="entry name" value="P-loop_NTPase"/>
</dbReference>
<name>A0ABN7WX90_GIGMA</name>
<sequence length="341" mass="41049">MIENVARRELFKKTGLEVEYELEFVSLYKTQHYEVYVYKTLVCGIDKVKNREPDKHEEWFWMNRFYDYELTPTMSFFKGKILESIIPYYVVISGPSCVSKSLLIEKLSGYIISRVFNVKKTNKSILKRNEYLLKIKNQDLEKFEYGLLNHYHNQSRENSVYTLDETKRILSYYKNSFQNVYQDAMVINNNENIEIALVLMGKEISLFIKEEFDIYYKALRENPNDKSIVFWFQGMIVQEYKKYLEGIRYEKYDVVILDRSYNNAEIFSRSMITSDFDKTNYLSYLSKKMDSIKFKPDCVIYISVNNFDILKGRILKRGKDIEQYVDVEYFRLIFNMYEELI</sequence>
<dbReference type="Proteomes" id="UP000789901">
    <property type="component" value="Unassembled WGS sequence"/>
</dbReference>
<dbReference type="SUPFAM" id="SSF52540">
    <property type="entry name" value="P-loop containing nucleoside triphosphate hydrolases"/>
    <property type="match status" value="1"/>
</dbReference>
<evidence type="ECO:0000313" key="2">
    <source>
        <dbReference type="EMBL" id="CAG8842773.1"/>
    </source>
</evidence>
<keyword evidence="3" id="KW-1185">Reference proteome</keyword>
<gene>
    <name evidence="2" type="ORF">GMARGA_LOCUS36168</name>
</gene>
<accession>A0ABN7WX90</accession>
<organism evidence="2 3">
    <name type="scientific">Gigaspora margarita</name>
    <dbReference type="NCBI Taxonomy" id="4874"/>
    <lineage>
        <taxon>Eukaryota</taxon>
        <taxon>Fungi</taxon>
        <taxon>Fungi incertae sedis</taxon>
        <taxon>Mucoromycota</taxon>
        <taxon>Glomeromycotina</taxon>
        <taxon>Glomeromycetes</taxon>
        <taxon>Diversisporales</taxon>
        <taxon>Gigasporaceae</taxon>
        <taxon>Gigaspora</taxon>
    </lineage>
</organism>
<reference evidence="2 3" key="1">
    <citation type="submission" date="2021-06" db="EMBL/GenBank/DDBJ databases">
        <authorList>
            <person name="Kallberg Y."/>
            <person name="Tangrot J."/>
            <person name="Rosling A."/>
        </authorList>
    </citation>
    <scope>NUCLEOTIDE SEQUENCE [LARGE SCALE GENOMIC DNA]</scope>
    <source>
        <strain evidence="2 3">120-4 pot B 10/14</strain>
    </source>
</reference>
<dbReference type="InterPro" id="IPR015797">
    <property type="entry name" value="NUDIX_hydrolase-like_dom_sf"/>
</dbReference>
<feature type="non-terminal residue" evidence="2">
    <location>
        <position position="341"/>
    </location>
</feature>
<dbReference type="Pfam" id="PF01712">
    <property type="entry name" value="dNK"/>
    <property type="match status" value="1"/>
</dbReference>
<protein>
    <submittedName>
        <fullName evidence="2">6170_t:CDS:1</fullName>
    </submittedName>
</protein>
<dbReference type="EMBL" id="CAJVQB010070124">
    <property type="protein sequence ID" value="CAG8842773.1"/>
    <property type="molecule type" value="Genomic_DNA"/>
</dbReference>
<feature type="domain" description="Deoxynucleoside kinase" evidence="1">
    <location>
        <begin position="230"/>
        <end position="340"/>
    </location>
</feature>
<evidence type="ECO:0000259" key="1">
    <source>
        <dbReference type="Pfam" id="PF01712"/>
    </source>
</evidence>
<dbReference type="Gene3D" id="3.40.50.300">
    <property type="entry name" value="P-loop containing nucleotide triphosphate hydrolases"/>
    <property type="match status" value="1"/>
</dbReference>
<comment type="caution">
    <text evidence="2">The sequence shown here is derived from an EMBL/GenBank/DDBJ whole genome shotgun (WGS) entry which is preliminary data.</text>
</comment>
<dbReference type="SUPFAM" id="SSF55811">
    <property type="entry name" value="Nudix"/>
    <property type="match status" value="1"/>
</dbReference>
<dbReference type="InterPro" id="IPR031314">
    <property type="entry name" value="DNK_dom"/>
</dbReference>